<reference evidence="2 3" key="1">
    <citation type="submission" date="2024-01" db="EMBL/GenBank/DDBJ databases">
        <title>Genome assemblies of Stephania.</title>
        <authorList>
            <person name="Yang L."/>
        </authorList>
    </citation>
    <scope>NUCLEOTIDE SEQUENCE [LARGE SCALE GENOMIC DNA]</scope>
    <source>
        <strain evidence="2">QJT</strain>
        <tissue evidence="2">Leaf</tissue>
    </source>
</reference>
<dbReference type="EMBL" id="JBBNAE010000003">
    <property type="protein sequence ID" value="KAK9137336.1"/>
    <property type="molecule type" value="Genomic_DNA"/>
</dbReference>
<dbReference type="InterPro" id="IPR011051">
    <property type="entry name" value="RmlC_Cupin_sf"/>
</dbReference>
<dbReference type="SUPFAM" id="SSF51182">
    <property type="entry name" value="RmlC-like cupins"/>
    <property type="match status" value="1"/>
</dbReference>
<dbReference type="GO" id="GO:0005975">
    <property type="term" value="P:carbohydrate metabolic process"/>
    <property type="evidence" value="ECO:0007669"/>
    <property type="project" value="InterPro"/>
</dbReference>
<accession>A0AAP0PE04</accession>
<sequence>MSSPQVIPPPPPALLFIESYLPGVRFSADRGRGGRNYNILRKDTTSAIIRFSAGGVEPAHHHTFGHELVMISGRIKLWDLSIEKEFDLKTGDYLFTPTSNVHRVKSFEESELFIGWEGKMDTFRDEDLETAKQEIARVSSA</sequence>
<protein>
    <recommendedName>
        <fullName evidence="1">Cupin type-2 domain-containing protein</fullName>
    </recommendedName>
</protein>
<comment type="caution">
    <text evidence="2">The sequence shown here is derived from an EMBL/GenBank/DDBJ whole genome shotgun (WGS) entry which is preliminary data.</text>
</comment>
<dbReference type="GO" id="GO:0016853">
    <property type="term" value="F:isomerase activity"/>
    <property type="evidence" value="ECO:0007669"/>
    <property type="project" value="InterPro"/>
</dbReference>
<evidence type="ECO:0000259" key="1">
    <source>
        <dbReference type="Pfam" id="PF07883"/>
    </source>
</evidence>
<proteinExistence type="predicted"/>
<dbReference type="InterPro" id="IPR003500">
    <property type="entry name" value="RpiB_LacA_LacB"/>
</dbReference>
<gene>
    <name evidence="2" type="ORF">Sjap_007930</name>
</gene>
<dbReference type="Pfam" id="PF07883">
    <property type="entry name" value="Cupin_2"/>
    <property type="match status" value="1"/>
</dbReference>
<dbReference type="InterPro" id="IPR014710">
    <property type="entry name" value="RmlC-like_jellyroll"/>
</dbReference>
<evidence type="ECO:0000313" key="3">
    <source>
        <dbReference type="Proteomes" id="UP001417504"/>
    </source>
</evidence>
<organism evidence="2 3">
    <name type="scientific">Stephania japonica</name>
    <dbReference type="NCBI Taxonomy" id="461633"/>
    <lineage>
        <taxon>Eukaryota</taxon>
        <taxon>Viridiplantae</taxon>
        <taxon>Streptophyta</taxon>
        <taxon>Embryophyta</taxon>
        <taxon>Tracheophyta</taxon>
        <taxon>Spermatophyta</taxon>
        <taxon>Magnoliopsida</taxon>
        <taxon>Ranunculales</taxon>
        <taxon>Menispermaceae</taxon>
        <taxon>Menispermoideae</taxon>
        <taxon>Cissampelideae</taxon>
        <taxon>Stephania</taxon>
    </lineage>
</organism>
<dbReference type="Gene3D" id="2.60.120.10">
    <property type="entry name" value="Jelly Rolls"/>
    <property type="match status" value="1"/>
</dbReference>
<keyword evidence="3" id="KW-1185">Reference proteome</keyword>
<dbReference type="AlphaFoldDB" id="A0AAP0PE04"/>
<dbReference type="PANTHER" id="PTHR30345">
    <property type="entry name" value="RIBOSE-5-PHOSPHATE ISOMERASE B"/>
    <property type="match status" value="1"/>
</dbReference>
<dbReference type="PANTHER" id="PTHR30345:SF0">
    <property type="entry name" value="DNA DAMAGE-REPAIR_TOLERATION PROTEIN DRT102"/>
    <property type="match status" value="1"/>
</dbReference>
<feature type="domain" description="Cupin type-2" evidence="1">
    <location>
        <begin position="49"/>
        <end position="106"/>
    </location>
</feature>
<name>A0AAP0PE04_9MAGN</name>
<dbReference type="Proteomes" id="UP001417504">
    <property type="component" value="Unassembled WGS sequence"/>
</dbReference>
<evidence type="ECO:0000313" key="2">
    <source>
        <dbReference type="EMBL" id="KAK9137336.1"/>
    </source>
</evidence>
<dbReference type="InterPro" id="IPR013096">
    <property type="entry name" value="Cupin_2"/>
</dbReference>